<comment type="caution">
    <text evidence="4">The sequence shown here is derived from an EMBL/GenBank/DDBJ whole genome shotgun (WGS) entry which is preliminary data.</text>
</comment>
<evidence type="ECO:0000256" key="1">
    <source>
        <dbReference type="SAM" id="MobiDB-lite"/>
    </source>
</evidence>
<feature type="compositionally biased region" description="Polar residues" evidence="1">
    <location>
        <begin position="340"/>
        <end position="349"/>
    </location>
</feature>
<keyword evidence="5" id="KW-1185">Reference proteome</keyword>
<protein>
    <submittedName>
        <fullName evidence="4">Uncharacterized protein</fullName>
    </submittedName>
</protein>
<feature type="compositionally biased region" description="Polar residues" evidence="1">
    <location>
        <begin position="255"/>
        <end position="265"/>
    </location>
</feature>
<accession>A0ABR3RVF9</accession>
<feature type="region of interest" description="Disordered" evidence="1">
    <location>
        <begin position="131"/>
        <end position="150"/>
    </location>
</feature>
<evidence type="ECO:0000256" key="2">
    <source>
        <dbReference type="SAM" id="Phobius"/>
    </source>
</evidence>
<feature type="region of interest" description="Disordered" evidence="1">
    <location>
        <begin position="255"/>
        <end position="290"/>
    </location>
</feature>
<keyword evidence="3" id="KW-0732">Signal</keyword>
<feature type="signal peptide" evidence="3">
    <location>
        <begin position="1"/>
        <end position="20"/>
    </location>
</feature>
<keyword evidence="2" id="KW-0812">Transmembrane</keyword>
<gene>
    <name evidence="4" type="ORF">SLS60_003326</name>
</gene>
<sequence length="369" mass="41617">MHPPLLTALLVSISIRTALGQFTPLSLFDRRQLQGCQYPSLTDGTYIYFTDQSDTQLHYSIYTPWTRFYPDALRADLVDQGFTLGAQHGRNESDLCGWEIIDVVKKHGWLRGKVSFRHIPGRPVKIKEVASKAPTSTTKHPIPQTNSAAPEKVKSNASSSMAVHLLNHTRRAAPEPTTDLKQGLRPNNGTRHRIYSILMSNSPEGDILFMMLEITLPIVGVIAFLTLILLMMRHITNKLYPNTDEDSEQGTIELSSMRKSNSVKSEPTLIHPKKLSRIRSNSRKAEDRFPDTQNGGVFAWRLAMEKPPQPQRSPNVRTEDRYPRANTGGFIGLDMEQPCQARQSSSIYSRSMDGVTLYPERNTGSWESR</sequence>
<feature type="chain" id="PRO_5045870897" evidence="3">
    <location>
        <begin position="21"/>
        <end position="369"/>
    </location>
</feature>
<evidence type="ECO:0000313" key="4">
    <source>
        <dbReference type="EMBL" id="KAL1608385.1"/>
    </source>
</evidence>
<dbReference type="Proteomes" id="UP001521785">
    <property type="component" value="Unassembled WGS sequence"/>
</dbReference>
<organism evidence="4 5">
    <name type="scientific">Paraconiothyrium brasiliense</name>
    <dbReference type="NCBI Taxonomy" id="300254"/>
    <lineage>
        <taxon>Eukaryota</taxon>
        <taxon>Fungi</taxon>
        <taxon>Dikarya</taxon>
        <taxon>Ascomycota</taxon>
        <taxon>Pezizomycotina</taxon>
        <taxon>Dothideomycetes</taxon>
        <taxon>Pleosporomycetidae</taxon>
        <taxon>Pleosporales</taxon>
        <taxon>Massarineae</taxon>
        <taxon>Didymosphaeriaceae</taxon>
        <taxon>Paraconiothyrium</taxon>
    </lineage>
</organism>
<reference evidence="4 5" key="1">
    <citation type="submission" date="2024-02" db="EMBL/GenBank/DDBJ databases">
        <title>De novo assembly and annotation of 12 fungi associated with fruit tree decline syndrome in Ontario, Canada.</title>
        <authorList>
            <person name="Sulman M."/>
            <person name="Ellouze W."/>
            <person name="Ilyukhin E."/>
        </authorList>
    </citation>
    <scope>NUCLEOTIDE SEQUENCE [LARGE SCALE GENOMIC DNA]</scope>
    <source>
        <strain evidence="4 5">M42-189</strain>
    </source>
</reference>
<feature type="transmembrane region" description="Helical" evidence="2">
    <location>
        <begin position="207"/>
        <end position="230"/>
    </location>
</feature>
<proteinExistence type="predicted"/>
<keyword evidence="2" id="KW-0472">Membrane</keyword>
<feature type="compositionally biased region" description="Basic residues" evidence="1">
    <location>
        <begin position="271"/>
        <end position="282"/>
    </location>
</feature>
<dbReference type="EMBL" id="JAKJXO020000003">
    <property type="protein sequence ID" value="KAL1608385.1"/>
    <property type="molecule type" value="Genomic_DNA"/>
</dbReference>
<feature type="compositionally biased region" description="Polar residues" evidence="1">
    <location>
        <begin position="133"/>
        <end position="148"/>
    </location>
</feature>
<evidence type="ECO:0000313" key="5">
    <source>
        <dbReference type="Proteomes" id="UP001521785"/>
    </source>
</evidence>
<evidence type="ECO:0000256" key="3">
    <source>
        <dbReference type="SAM" id="SignalP"/>
    </source>
</evidence>
<name>A0ABR3RVF9_9PLEO</name>
<feature type="region of interest" description="Disordered" evidence="1">
    <location>
        <begin position="303"/>
        <end position="369"/>
    </location>
</feature>
<keyword evidence="2" id="KW-1133">Transmembrane helix</keyword>